<dbReference type="PANTHER" id="PTHR38600:SF2">
    <property type="entry name" value="SLL0088 PROTEIN"/>
    <property type="match status" value="1"/>
</dbReference>
<evidence type="ECO:0000313" key="3">
    <source>
        <dbReference type="Proteomes" id="UP000654604"/>
    </source>
</evidence>
<evidence type="ECO:0000259" key="1">
    <source>
        <dbReference type="Pfam" id="PF08279"/>
    </source>
</evidence>
<gene>
    <name evidence="2" type="primary">sufR</name>
    <name evidence="2" type="ORF">IQ215_09775</name>
</gene>
<dbReference type="CDD" id="cd00090">
    <property type="entry name" value="HTH_ARSR"/>
    <property type="match status" value="1"/>
</dbReference>
<dbReference type="RefSeq" id="WP_193801125.1">
    <property type="nucleotide sequence ID" value="NZ_JADEWC010000020.1"/>
</dbReference>
<feature type="domain" description="Helix-turn-helix type 11" evidence="1">
    <location>
        <begin position="11"/>
        <end position="59"/>
    </location>
</feature>
<dbReference type="Pfam" id="PF08279">
    <property type="entry name" value="HTH_11"/>
    <property type="match status" value="1"/>
</dbReference>
<name>A0ABR9V551_9CHRO</name>
<dbReference type="Gene3D" id="1.10.10.10">
    <property type="entry name" value="Winged helix-like DNA-binding domain superfamily/Winged helix DNA-binding domain"/>
    <property type="match status" value="1"/>
</dbReference>
<reference evidence="2 3" key="1">
    <citation type="submission" date="2020-10" db="EMBL/GenBank/DDBJ databases">
        <authorList>
            <person name="Castelo-Branco R."/>
            <person name="Eusebio N."/>
            <person name="Adriana R."/>
            <person name="Vieira A."/>
            <person name="Brugerolle De Fraissinette N."/>
            <person name="Rezende De Castro R."/>
            <person name="Schneider M.P."/>
            <person name="Vasconcelos V."/>
            <person name="Leao P.N."/>
        </authorList>
    </citation>
    <scope>NUCLEOTIDE SEQUENCE [LARGE SCALE GENOMIC DNA]</scope>
    <source>
        <strain evidence="2 3">LEGE 03274</strain>
    </source>
</reference>
<dbReference type="PANTHER" id="PTHR38600">
    <property type="entry name" value="TRANSCRIPTIONAL REGULATORY PROTEIN"/>
    <property type="match status" value="1"/>
</dbReference>
<dbReference type="InterPro" id="IPR011991">
    <property type="entry name" value="ArsR-like_HTH"/>
</dbReference>
<dbReference type="InterPro" id="IPR013196">
    <property type="entry name" value="HTH_11"/>
</dbReference>
<dbReference type="InterPro" id="IPR014075">
    <property type="entry name" value="SUF_FeS_clus_asmb_SufR_cyano"/>
</dbReference>
<proteinExistence type="predicted"/>
<evidence type="ECO:0000313" key="2">
    <source>
        <dbReference type="EMBL" id="MBE9222982.1"/>
    </source>
</evidence>
<keyword evidence="3" id="KW-1185">Reference proteome</keyword>
<comment type="caution">
    <text evidence="2">The sequence shown here is derived from an EMBL/GenBank/DDBJ whole genome shotgun (WGS) entry which is preliminary data.</text>
</comment>
<dbReference type="SUPFAM" id="SSF46785">
    <property type="entry name" value="Winged helix' DNA-binding domain"/>
    <property type="match status" value="1"/>
</dbReference>
<dbReference type="NCBIfam" id="TIGR02702">
    <property type="entry name" value="SufR_cyano"/>
    <property type="match status" value="1"/>
</dbReference>
<organism evidence="2 3">
    <name type="scientific">Cyanobacterium stanieri LEGE 03274</name>
    <dbReference type="NCBI Taxonomy" id="1828756"/>
    <lineage>
        <taxon>Bacteria</taxon>
        <taxon>Bacillati</taxon>
        <taxon>Cyanobacteriota</taxon>
        <taxon>Cyanophyceae</taxon>
        <taxon>Oscillatoriophycideae</taxon>
        <taxon>Chroococcales</taxon>
        <taxon>Geminocystaceae</taxon>
        <taxon>Cyanobacterium</taxon>
    </lineage>
</organism>
<dbReference type="Proteomes" id="UP000654604">
    <property type="component" value="Unassembled WGS sequence"/>
</dbReference>
<accession>A0ABR9V551</accession>
<sequence length="213" mass="24735">MNISLHQSSKETILQYLLKKDKATAQEIAQAIDISPQAIRRHLKDLESQNLIDHEIMPIKSGRPQHLYYLSQQGRDLFPQNYGDFAVSFLDTMAETVGEKKVTEILAKQWQKKASMYRQHMQGANLEQRIKQLAEIRRQEGYMAELYCLNDTDCEKFFLSEHNCAISDVAQSYPQVCGHELEMFASLFPDCTVERTNWIYDGEHRCGYLISHQ</sequence>
<dbReference type="InterPro" id="IPR036390">
    <property type="entry name" value="WH_DNA-bd_sf"/>
</dbReference>
<dbReference type="EMBL" id="JADEWC010000020">
    <property type="protein sequence ID" value="MBE9222982.1"/>
    <property type="molecule type" value="Genomic_DNA"/>
</dbReference>
<protein>
    <submittedName>
        <fullName evidence="2">Iron-sulfur cluster biosynthesis transcriptional regulator SufR</fullName>
    </submittedName>
</protein>
<dbReference type="InterPro" id="IPR036388">
    <property type="entry name" value="WH-like_DNA-bd_sf"/>
</dbReference>